<organism evidence="2 3">
    <name type="scientific">Panaeolus cyanescens</name>
    <dbReference type="NCBI Taxonomy" id="181874"/>
    <lineage>
        <taxon>Eukaryota</taxon>
        <taxon>Fungi</taxon>
        <taxon>Dikarya</taxon>
        <taxon>Basidiomycota</taxon>
        <taxon>Agaricomycotina</taxon>
        <taxon>Agaricomycetes</taxon>
        <taxon>Agaricomycetidae</taxon>
        <taxon>Agaricales</taxon>
        <taxon>Agaricineae</taxon>
        <taxon>Galeropsidaceae</taxon>
        <taxon>Panaeolus</taxon>
    </lineage>
</organism>
<dbReference type="EMBL" id="NHTK01001223">
    <property type="protein sequence ID" value="PPR01697.1"/>
    <property type="molecule type" value="Genomic_DNA"/>
</dbReference>
<evidence type="ECO:0000313" key="2">
    <source>
        <dbReference type="EMBL" id="PPR01697.1"/>
    </source>
</evidence>
<gene>
    <name evidence="2" type="ORF">CVT24_001525</name>
</gene>
<feature type="region of interest" description="Disordered" evidence="1">
    <location>
        <begin position="128"/>
        <end position="156"/>
    </location>
</feature>
<dbReference type="OrthoDB" id="2826374at2759"/>
<sequence>MTTVRAGRLVKSRRSPSKKGKGRVQYIQPSNHCVHELNVSSSFRHGNFQGSPPRVAPRARESRINPTPNATTVIASERTPSIPSNTLSRQLVLLWKCITNVHSNKKSRRFSYIPDDFVKVVIQPEPQTPRANRRHAGFWNPPTLPPSPASSESGRE</sequence>
<feature type="region of interest" description="Disordered" evidence="1">
    <location>
        <begin position="1"/>
        <end position="23"/>
    </location>
</feature>
<protein>
    <submittedName>
        <fullName evidence="2">Uncharacterized protein</fullName>
    </submittedName>
</protein>
<name>A0A409YFA4_9AGAR</name>
<keyword evidence="3" id="KW-1185">Reference proteome</keyword>
<feature type="compositionally biased region" description="Basic residues" evidence="1">
    <location>
        <begin position="8"/>
        <end position="22"/>
    </location>
</feature>
<dbReference type="AlphaFoldDB" id="A0A409YFA4"/>
<accession>A0A409YFA4</accession>
<dbReference type="InParanoid" id="A0A409YFA4"/>
<comment type="caution">
    <text evidence="2">The sequence shown here is derived from an EMBL/GenBank/DDBJ whole genome shotgun (WGS) entry which is preliminary data.</text>
</comment>
<evidence type="ECO:0000313" key="3">
    <source>
        <dbReference type="Proteomes" id="UP000284842"/>
    </source>
</evidence>
<evidence type="ECO:0000256" key="1">
    <source>
        <dbReference type="SAM" id="MobiDB-lite"/>
    </source>
</evidence>
<reference evidence="2 3" key="1">
    <citation type="journal article" date="2018" name="Evol. Lett.">
        <title>Horizontal gene cluster transfer increased hallucinogenic mushroom diversity.</title>
        <authorList>
            <person name="Reynolds H.T."/>
            <person name="Vijayakumar V."/>
            <person name="Gluck-Thaler E."/>
            <person name="Korotkin H.B."/>
            <person name="Matheny P.B."/>
            <person name="Slot J.C."/>
        </authorList>
    </citation>
    <scope>NUCLEOTIDE SEQUENCE [LARGE SCALE GENOMIC DNA]</scope>
    <source>
        <strain evidence="2 3">2629</strain>
    </source>
</reference>
<feature type="region of interest" description="Disordered" evidence="1">
    <location>
        <begin position="44"/>
        <end position="68"/>
    </location>
</feature>
<dbReference type="Proteomes" id="UP000284842">
    <property type="component" value="Unassembled WGS sequence"/>
</dbReference>
<proteinExistence type="predicted"/>